<proteinExistence type="predicted"/>
<dbReference type="GO" id="GO:0045892">
    <property type="term" value="P:negative regulation of DNA-templated transcription"/>
    <property type="evidence" value="ECO:0007669"/>
    <property type="project" value="InterPro"/>
</dbReference>
<dbReference type="Proteomes" id="UP000436692">
    <property type="component" value="Unassembled WGS sequence"/>
</dbReference>
<reference evidence="2 3" key="1">
    <citation type="submission" date="2019-12" db="EMBL/GenBank/DDBJ databases">
        <title>Whole-genome sequencing of Allorhizobium vitis.</title>
        <authorList>
            <person name="Gan H.M."/>
            <person name="Szegedi E."/>
            <person name="Burr T."/>
            <person name="Savka M.A."/>
        </authorList>
    </citation>
    <scope>NUCLEOTIDE SEQUENCE [LARGE SCALE GENOMIC DNA]</scope>
    <source>
        <strain evidence="2 3">CG989</strain>
    </source>
</reference>
<evidence type="ECO:0000313" key="3">
    <source>
        <dbReference type="Proteomes" id="UP000436692"/>
    </source>
</evidence>
<evidence type="ECO:0000259" key="1">
    <source>
        <dbReference type="Pfam" id="PF07022"/>
    </source>
</evidence>
<dbReference type="AlphaFoldDB" id="A0AAE4WGL4"/>
<evidence type="ECO:0000313" key="2">
    <source>
        <dbReference type="EMBL" id="MUZ59308.1"/>
    </source>
</evidence>
<feature type="domain" description="Bacteriophage CI repressor N-terminal" evidence="1">
    <location>
        <begin position="10"/>
        <end position="53"/>
    </location>
</feature>
<gene>
    <name evidence="2" type="ORF">GOZ95_17845</name>
</gene>
<accession>A0AAE4WGL4</accession>
<dbReference type="GO" id="GO:0003677">
    <property type="term" value="F:DNA binding"/>
    <property type="evidence" value="ECO:0007669"/>
    <property type="project" value="InterPro"/>
</dbReference>
<organism evidence="2 3">
    <name type="scientific">Agrobacterium vitis</name>
    <name type="common">Rhizobium vitis</name>
    <dbReference type="NCBI Taxonomy" id="373"/>
    <lineage>
        <taxon>Bacteria</taxon>
        <taxon>Pseudomonadati</taxon>
        <taxon>Pseudomonadota</taxon>
        <taxon>Alphaproteobacteria</taxon>
        <taxon>Hyphomicrobiales</taxon>
        <taxon>Rhizobiaceae</taxon>
        <taxon>Rhizobium/Agrobacterium group</taxon>
        <taxon>Agrobacterium</taxon>
    </lineage>
</organism>
<dbReference type="EMBL" id="WPHM01000009">
    <property type="protein sequence ID" value="MUZ59308.1"/>
    <property type="molecule type" value="Genomic_DNA"/>
</dbReference>
<dbReference type="InterPro" id="IPR010744">
    <property type="entry name" value="Phage_CI_N"/>
</dbReference>
<comment type="caution">
    <text evidence="2">The sequence shown here is derived from an EMBL/GenBank/DDBJ whole genome shotgun (WGS) entry which is preliminary data.</text>
</comment>
<dbReference type="Pfam" id="PF07022">
    <property type="entry name" value="Phage_CI_repr"/>
    <property type="match status" value="1"/>
</dbReference>
<name>A0AAE4WGL4_AGRVI</name>
<dbReference type="Gene3D" id="1.10.260.40">
    <property type="entry name" value="lambda repressor-like DNA-binding domains"/>
    <property type="match status" value="1"/>
</dbReference>
<dbReference type="InterPro" id="IPR010982">
    <property type="entry name" value="Lambda_DNA-bd_dom_sf"/>
</dbReference>
<sequence length="161" mass="18536">MMVEPVRVYIERVKAALGVTTDEEAAKSLGISKQAIANWRRRGKIPWEVEIRLINAFGPDFAHNEITREVATNRENDVTYAATLYAFSKFEKDLKRNPTLDERISMGHLFREAESIVREKIREIGFEEETSESVLEILIELIDLKTITKLNNILGKINQNF</sequence>
<protein>
    <recommendedName>
        <fullName evidence="1">Bacteriophage CI repressor N-terminal domain-containing protein</fullName>
    </recommendedName>
</protein>